<sequence>MPSGLTWTARRPATAPQPLVRRPVRRPAPAPQPPVSKPIPAPQQPTAVERAKLDQRDLQGPSERYSYRKCGAKRLSEQLKSELLAERSSSSNLENLLEAIQAIQANVTISETNAEQSTVLEVLKAEKSKTNHCFELLLY</sequence>
<feature type="compositionally biased region" description="Pro residues" evidence="1">
    <location>
        <begin position="26"/>
        <end position="43"/>
    </location>
</feature>
<accession>B4GE81</accession>
<proteinExistence type="predicted"/>
<keyword evidence="3" id="KW-1185">Reference proteome</keyword>
<dbReference type="AlphaFoldDB" id="B4GE81"/>
<evidence type="ECO:0000313" key="3">
    <source>
        <dbReference type="Proteomes" id="UP000008744"/>
    </source>
</evidence>
<gene>
    <name evidence="2" type="primary">Dper\GL21872</name>
    <name evidence="2" type="ORF">Dper_GL21872</name>
</gene>
<dbReference type="EMBL" id="CH479182">
    <property type="protein sequence ID" value="EDW33916.1"/>
    <property type="molecule type" value="Genomic_DNA"/>
</dbReference>
<dbReference type="Proteomes" id="UP000008744">
    <property type="component" value="Unassembled WGS sequence"/>
</dbReference>
<name>B4GE81_DROPE</name>
<reference evidence="2 3" key="1">
    <citation type="journal article" date="2007" name="Nature">
        <title>Evolution of genes and genomes on the Drosophila phylogeny.</title>
        <authorList>
            <consortium name="Drosophila 12 Genomes Consortium"/>
            <person name="Clark A.G."/>
            <person name="Eisen M.B."/>
            <person name="Smith D.R."/>
            <person name="Bergman C.M."/>
            <person name="Oliver B."/>
            <person name="Markow T.A."/>
            <person name="Kaufman T.C."/>
            <person name="Kellis M."/>
            <person name="Gelbart W."/>
            <person name="Iyer V.N."/>
            <person name="Pollard D.A."/>
            <person name="Sackton T.B."/>
            <person name="Larracuente A.M."/>
            <person name="Singh N.D."/>
            <person name="Abad J.P."/>
            <person name="Abt D.N."/>
            <person name="Adryan B."/>
            <person name="Aguade M."/>
            <person name="Akashi H."/>
            <person name="Anderson W.W."/>
            <person name="Aquadro C.F."/>
            <person name="Ardell D.H."/>
            <person name="Arguello R."/>
            <person name="Artieri C.G."/>
            <person name="Barbash D.A."/>
            <person name="Barker D."/>
            <person name="Barsanti P."/>
            <person name="Batterham P."/>
            <person name="Batzoglou S."/>
            <person name="Begun D."/>
            <person name="Bhutkar A."/>
            <person name="Blanco E."/>
            <person name="Bosak S.A."/>
            <person name="Bradley R.K."/>
            <person name="Brand A.D."/>
            <person name="Brent M.R."/>
            <person name="Brooks A.N."/>
            <person name="Brown R.H."/>
            <person name="Butlin R.K."/>
            <person name="Caggese C."/>
            <person name="Calvi B.R."/>
            <person name="Bernardo de Carvalho A."/>
            <person name="Caspi A."/>
            <person name="Castrezana S."/>
            <person name="Celniker S.E."/>
            <person name="Chang J.L."/>
            <person name="Chapple C."/>
            <person name="Chatterji S."/>
            <person name="Chinwalla A."/>
            <person name="Civetta A."/>
            <person name="Clifton S.W."/>
            <person name="Comeron J.M."/>
            <person name="Costello J.C."/>
            <person name="Coyne J.A."/>
            <person name="Daub J."/>
            <person name="David R.G."/>
            <person name="Delcher A.L."/>
            <person name="Delehaunty K."/>
            <person name="Do C.B."/>
            <person name="Ebling H."/>
            <person name="Edwards K."/>
            <person name="Eickbush T."/>
            <person name="Evans J.D."/>
            <person name="Filipski A."/>
            <person name="Findeiss S."/>
            <person name="Freyhult E."/>
            <person name="Fulton L."/>
            <person name="Fulton R."/>
            <person name="Garcia A.C."/>
            <person name="Gardiner A."/>
            <person name="Garfield D.A."/>
            <person name="Garvin B.E."/>
            <person name="Gibson G."/>
            <person name="Gilbert D."/>
            <person name="Gnerre S."/>
            <person name="Godfrey J."/>
            <person name="Good R."/>
            <person name="Gotea V."/>
            <person name="Gravely B."/>
            <person name="Greenberg A.J."/>
            <person name="Griffiths-Jones S."/>
            <person name="Gross S."/>
            <person name="Guigo R."/>
            <person name="Gustafson E.A."/>
            <person name="Haerty W."/>
            <person name="Hahn M.W."/>
            <person name="Halligan D.L."/>
            <person name="Halpern A.L."/>
            <person name="Halter G.M."/>
            <person name="Han M.V."/>
            <person name="Heger A."/>
            <person name="Hillier L."/>
            <person name="Hinrichs A.S."/>
            <person name="Holmes I."/>
            <person name="Hoskins R.A."/>
            <person name="Hubisz M.J."/>
            <person name="Hultmark D."/>
            <person name="Huntley M.A."/>
            <person name="Jaffe D.B."/>
            <person name="Jagadeeshan S."/>
            <person name="Jeck W.R."/>
            <person name="Johnson J."/>
            <person name="Jones C.D."/>
            <person name="Jordan W.C."/>
            <person name="Karpen G.H."/>
            <person name="Kataoka E."/>
            <person name="Keightley P.D."/>
            <person name="Kheradpour P."/>
            <person name="Kirkness E.F."/>
            <person name="Koerich L.B."/>
            <person name="Kristiansen K."/>
            <person name="Kudrna D."/>
            <person name="Kulathinal R.J."/>
            <person name="Kumar S."/>
            <person name="Kwok R."/>
            <person name="Lander E."/>
            <person name="Langley C.H."/>
            <person name="Lapoint R."/>
            <person name="Lazzaro B.P."/>
            <person name="Lee S.J."/>
            <person name="Levesque L."/>
            <person name="Li R."/>
            <person name="Lin C.F."/>
            <person name="Lin M.F."/>
            <person name="Lindblad-Toh K."/>
            <person name="Llopart A."/>
            <person name="Long M."/>
            <person name="Low L."/>
            <person name="Lozovsky E."/>
            <person name="Lu J."/>
            <person name="Luo M."/>
            <person name="Machado C.A."/>
            <person name="Makalowski W."/>
            <person name="Marzo M."/>
            <person name="Matsuda M."/>
            <person name="Matzkin L."/>
            <person name="McAllister B."/>
            <person name="McBride C.S."/>
            <person name="McKernan B."/>
            <person name="McKernan K."/>
            <person name="Mendez-Lago M."/>
            <person name="Minx P."/>
            <person name="Mollenhauer M.U."/>
            <person name="Montooth K."/>
            <person name="Mount S.M."/>
            <person name="Mu X."/>
            <person name="Myers E."/>
            <person name="Negre B."/>
            <person name="Newfeld S."/>
            <person name="Nielsen R."/>
            <person name="Noor M.A."/>
            <person name="O'Grady P."/>
            <person name="Pachter L."/>
            <person name="Papaceit M."/>
            <person name="Parisi M.J."/>
            <person name="Parisi M."/>
            <person name="Parts L."/>
            <person name="Pedersen J.S."/>
            <person name="Pesole G."/>
            <person name="Phillippy A.M."/>
            <person name="Ponting C.P."/>
            <person name="Pop M."/>
            <person name="Porcelli D."/>
            <person name="Powell J.R."/>
            <person name="Prohaska S."/>
            <person name="Pruitt K."/>
            <person name="Puig M."/>
            <person name="Quesneville H."/>
            <person name="Ram K.R."/>
            <person name="Rand D."/>
            <person name="Rasmussen M.D."/>
            <person name="Reed L.K."/>
            <person name="Reenan R."/>
            <person name="Reily A."/>
            <person name="Remington K.A."/>
            <person name="Rieger T.T."/>
            <person name="Ritchie M.G."/>
            <person name="Robin C."/>
            <person name="Rogers Y.H."/>
            <person name="Rohde C."/>
            <person name="Rozas J."/>
            <person name="Rubenfield M.J."/>
            <person name="Ruiz A."/>
            <person name="Russo S."/>
            <person name="Salzberg S.L."/>
            <person name="Sanchez-Gracia A."/>
            <person name="Saranga D.J."/>
            <person name="Sato H."/>
            <person name="Schaeffer S.W."/>
            <person name="Schatz M.C."/>
            <person name="Schlenke T."/>
            <person name="Schwartz R."/>
            <person name="Segarra C."/>
            <person name="Singh R.S."/>
            <person name="Sirot L."/>
            <person name="Sirota M."/>
            <person name="Sisneros N.B."/>
            <person name="Smith C.D."/>
            <person name="Smith T.F."/>
            <person name="Spieth J."/>
            <person name="Stage D.E."/>
            <person name="Stark A."/>
            <person name="Stephan W."/>
            <person name="Strausberg R.L."/>
            <person name="Strempel S."/>
            <person name="Sturgill D."/>
            <person name="Sutton G."/>
            <person name="Sutton G.G."/>
            <person name="Tao W."/>
            <person name="Teichmann S."/>
            <person name="Tobari Y.N."/>
            <person name="Tomimura Y."/>
            <person name="Tsolas J.M."/>
            <person name="Valente V.L."/>
            <person name="Venter E."/>
            <person name="Venter J.C."/>
            <person name="Vicario S."/>
            <person name="Vieira F.G."/>
            <person name="Vilella A.J."/>
            <person name="Villasante A."/>
            <person name="Walenz B."/>
            <person name="Wang J."/>
            <person name="Wasserman M."/>
            <person name="Watts T."/>
            <person name="Wilson D."/>
            <person name="Wilson R.K."/>
            <person name="Wing R.A."/>
            <person name="Wolfner M.F."/>
            <person name="Wong A."/>
            <person name="Wong G.K."/>
            <person name="Wu C.I."/>
            <person name="Wu G."/>
            <person name="Yamamoto D."/>
            <person name="Yang H.P."/>
            <person name="Yang S.P."/>
            <person name="Yorke J.A."/>
            <person name="Yoshida K."/>
            <person name="Zdobnov E."/>
            <person name="Zhang P."/>
            <person name="Zhang Y."/>
            <person name="Zimin A.V."/>
            <person name="Baldwin J."/>
            <person name="Abdouelleil A."/>
            <person name="Abdulkadir J."/>
            <person name="Abebe A."/>
            <person name="Abera B."/>
            <person name="Abreu J."/>
            <person name="Acer S.C."/>
            <person name="Aftuck L."/>
            <person name="Alexander A."/>
            <person name="An P."/>
            <person name="Anderson E."/>
            <person name="Anderson S."/>
            <person name="Arachi H."/>
            <person name="Azer M."/>
            <person name="Bachantsang P."/>
            <person name="Barry A."/>
            <person name="Bayul T."/>
            <person name="Berlin A."/>
            <person name="Bessette D."/>
            <person name="Bloom T."/>
            <person name="Blye J."/>
            <person name="Boguslavskiy L."/>
            <person name="Bonnet C."/>
            <person name="Boukhgalter B."/>
            <person name="Bourzgui I."/>
            <person name="Brown A."/>
            <person name="Cahill P."/>
            <person name="Channer S."/>
            <person name="Cheshatsang Y."/>
            <person name="Chuda L."/>
            <person name="Citroen M."/>
            <person name="Collymore A."/>
            <person name="Cooke P."/>
            <person name="Costello M."/>
            <person name="D'Aco K."/>
            <person name="Daza R."/>
            <person name="De Haan G."/>
            <person name="DeGray S."/>
            <person name="DeMaso C."/>
            <person name="Dhargay N."/>
            <person name="Dooley K."/>
            <person name="Dooley E."/>
            <person name="Doricent M."/>
            <person name="Dorje P."/>
            <person name="Dorjee K."/>
            <person name="Dupes A."/>
            <person name="Elong R."/>
            <person name="Falk J."/>
            <person name="Farina A."/>
            <person name="Faro S."/>
            <person name="Ferguson D."/>
            <person name="Fisher S."/>
            <person name="Foley C.D."/>
            <person name="Franke A."/>
            <person name="Friedrich D."/>
            <person name="Gadbois L."/>
            <person name="Gearin G."/>
            <person name="Gearin C.R."/>
            <person name="Giannoukos G."/>
            <person name="Goode T."/>
            <person name="Graham J."/>
            <person name="Grandbois E."/>
            <person name="Grewal S."/>
            <person name="Gyaltsen K."/>
            <person name="Hafez N."/>
            <person name="Hagos B."/>
            <person name="Hall J."/>
            <person name="Henson C."/>
            <person name="Hollinger A."/>
            <person name="Honan T."/>
            <person name="Huard M.D."/>
            <person name="Hughes L."/>
            <person name="Hurhula B."/>
            <person name="Husby M.E."/>
            <person name="Kamat A."/>
            <person name="Kanga B."/>
            <person name="Kashin S."/>
            <person name="Khazanovich D."/>
            <person name="Kisner P."/>
            <person name="Lance K."/>
            <person name="Lara M."/>
            <person name="Lee W."/>
            <person name="Lennon N."/>
            <person name="Letendre F."/>
            <person name="LeVine R."/>
            <person name="Lipovsky A."/>
            <person name="Liu X."/>
            <person name="Liu J."/>
            <person name="Liu S."/>
            <person name="Lokyitsang T."/>
            <person name="Lokyitsang Y."/>
            <person name="Lubonja R."/>
            <person name="Lui A."/>
            <person name="MacDonald P."/>
            <person name="Magnisalis V."/>
            <person name="Maru K."/>
            <person name="Matthews C."/>
            <person name="McCusker W."/>
            <person name="McDonough S."/>
            <person name="Mehta T."/>
            <person name="Meldrim J."/>
            <person name="Meneus L."/>
            <person name="Mihai O."/>
            <person name="Mihalev A."/>
            <person name="Mihova T."/>
            <person name="Mittelman R."/>
            <person name="Mlenga V."/>
            <person name="Montmayeur A."/>
            <person name="Mulrain L."/>
            <person name="Navidi A."/>
            <person name="Naylor J."/>
            <person name="Negash T."/>
            <person name="Nguyen T."/>
            <person name="Nguyen N."/>
            <person name="Nicol R."/>
            <person name="Norbu C."/>
            <person name="Norbu N."/>
            <person name="Novod N."/>
            <person name="O'Neill B."/>
            <person name="Osman S."/>
            <person name="Markiewicz E."/>
            <person name="Oyono O.L."/>
            <person name="Patti C."/>
            <person name="Phunkhang P."/>
            <person name="Pierre F."/>
            <person name="Priest M."/>
            <person name="Raghuraman S."/>
            <person name="Rege F."/>
            <person name="Reyes R."/>
            <person name="Rise C."/>
            <person name="Rogov P."/>
            <person name="Ross K."/>
            <person name="Ryan E."/>
            <person name="Settipalli S."/>
            <person name="Shea T."/>
            <person name="Sherpa N."/>
            <person name="Shi L."/>
            <person name="Shih D."/>
            <person name="Sparrow T."/>
            <person name="Spaulding J."/>
            <person name="Stalker J."/>
            <person name="Stange-Thomann N."/>
            <person name="Stavropoulos S."/>
            <person name="Stone C."/>
            <person name="Strader C."/>
            <person name="Tesfaye S."/>
            <person name="Thomson T."/>
            <person name="Thoulutsang Y."/>
            <person name="Thoulutsang D."/>
            <person name="Topham K."/>
            <person name="Topping I."/>
            <person name="Tsamla T."/>
            <person name="Vassiliev H."/>
            <person name="Vo A."/>
            <person name="Wangchuk T."/>
            <person name="Wangdi T."/>
            <person name="Weiand M."/>
            <person name="Wilkinson J."/>
            <person name="Wilson A."/>
            <person name="Yadav S."/>
            <person name="Young G."/>
            <person name="Yu Q."/>
            <person name="Zembek L."/>
            <person name="Zhong D."/>
            <person name="Zimmer A."/>
            <person name="Zwirko Z."/>
            <person name="Jaffe D.B."/>
            <person name="Alvarez P."/>
            <person name="Brockman W."/>
            <person name="Butler J."/>
            <person name="Chin C."/>
            <person name="Gnerre S."/>
            <person name="Grabherr M."/>
            <person name="Kleber M."/>
            <person name="Mauceli E."/>
            <person name="MacCallum I."/>
        </authorList>
    </citation>
    <scope>NUCLEOTIDE SEQUENCE [LARGE SCALE GENOMIC DNA]</scope>
    <source>
        <strain evidence="3">MSH-3 / Tucson 14011-0111.49</strain>
    </source>
</reference>
<organism evidence="3">
    <name type="scientific">Drosophila persimilis</name>
    <name type="common">Fruit fly</name>
    <dbReference type="NCBI Taxonomy" id="7234"/>
    <lineage>
        <taxon>Eukaryota</taxon>
        <taxon>Metazoa</taxon>
        <taxon>Ecdysozoa</taxon>
        <taxon>Arthropoda</taxon>
        <taxon>Hexapoda</taxon>
        <taxon>Insecta</taxon>
        <taxon>Pterygota</taxon>
        <taxon>Neoptera</taxon>
        <taxon>Endopterygota</taxon>
        <taxon>Diptera</taxon>
        <taxon>Brachycera</taxon>
        <taxon>Muscomorpha</taxon>
        <taxon>Ephydroidea</taxon>
        <taxon>Drosophilidae</taxon>
        <taxon>Drosophila</taxon>
        <taxon>Sophophora</taxon>
    </lineage>
</organism>
<evidence type="ECO:0000256" key="1">
    <source>
        <dbReference type="SAM" id="MobiDB-lite"/>
    </source>
</evidence>
<protein>
    <submittedName>
        <fullName evidence="2">GL21872</fullName>
    </submittedName>
</protein>
<evidence type="ECO:0000313" key="2">
    <source>
        <dbReference type="EMBL" id="EDW33916.1"/>
    </source>
</evidence>
<feature type="region of interest" description="Disordered" evidence="1">
    <location>
        <begin position="1"/>
        <end position="62"/>
    </location>
</feature>
<dbReference type="STRING" id="7234.B4GE81"/>
<dbReference type="HOGENOM" id="CLU_1847222_0_0_1"/>